<reference evidence="3 5" key="3">
    <citation type="submission" date="2018-08" db="EMBL/GenBank/DDBJ databases">
        <title>A genome reference for cultivated species of the human gut microbiota.</title>
        <authorList>
            <person name="Zou Y."/>
            <person name="Xue W."/>
            <person name="Luo G."/>
        </authorList>
    </citation>
    <scope>NUCLEOTIDE SEQUENCE [LARGE SCALE GENOMIC DNA]</scope>
    <source>
        <strain evidence="3 5">AM42-1AC</strain>
    </source>
</reference>
<organism evidence="2 4">
    <name type="scientific">Roseburia inulinivorans</name>
    <dbReference type="NCBI Taxonomy" id="360807"/>
    <lineage>
        <taxon>Bacteria</taxon>
        <taxon>Bacillati</taxon>
        <taxon>Bacillota</taxon>
        <taxon>Clostridia</taxon>
        <taxon>Lachnospirales</taxon>
        <taxon>Lachnospiraceae</taxon>
        <taxon>Roseburia</taxon>
    </lineage>
</organism>
<accession>A0A0M6WEH2</accession>
<dbReference type="Gene3D" id="2.30.30.40">
    <property type="entry name" value="SH3 Domains"/>
    <property type="match status" value="1"/>
</dbReference>
<dbReference type="Pfam" id="PF01584">
    <property type="entry name" value="CheW"/>
    <property type="match status" value="1"/>
</dbReference>
<dbReference type="EMBL" id="CVRS01000016">
    <property type="protein sequence ID" value="CRL33282.1"/>
    <property type="molecule type" value="Genomic_DNA"/>
</dbReference>
<dbReference type="Proteomes" id="UP000049828">
    <property type="component" value="Unassembled WGS sequence"/>
</dbReference>
<dbReference type="PANTHER" id="PTHR22617">
    <property type="entry name" value="CHEMOTAXIS SENSOR HISTIDINE KINASE-RELATED"/>
    <property type="match status" value="1"/>
</dbReference>
<dbReference type="AlphaFoldDB" id="A0A0M6WEH2"/>
<protein>
    <submittedName>
        <fullName evidence="3">Chemotaxis protein CheW</fullName>
    </submittedName>
    <submittedName>
        <fullName evidence="2">Putative CheW protein</fullName>
    </submittedName>
</protein>
<dbReference type="OrthoDB" id="9794382at2"/>
<gene>
    <name evidence="3" type="ORF">DW914_00950</name>
    <name evidence="2" type="ORF">RIL183_01711</name>
</gene>
<evidence type="ECO:0000313" key="5">
    <source>
        <dbReference type="Proteomes" id="UP000283492"/>
    </source>
</evidence>
<feature type="domain" description="CheW-like" evidence="1">
    <location>
        <begin position="12"/>
        <end position="152"/>
    </location>
</feature>
<evidence type="ECO:0000313" key="3">
    <source>
        <dbReference type="EMBL" id="RHA91788.1"/>
    </source>
</evidence>
<reference evidence="4" key="2">
    <citation type="submission" date="2015-05" db="EMBL/GenBank/DDBJ databases">
        <authorList>
            <consortium name="Pathogen Informatics"/>
        </authorList>
    </citation>
    <scope>NUCLEOTIDE SEQUENCE [LARGE SCALE GENOMIC DNA]</scope>
    <source>
        <strain evidence="4">L1-83</strain>
    </source>
</reference>
<dbReference type="EMBL" id="QSFX01000001">
    <property type="protein sequence ID" value="RHA91788.1"/>
    <property type="molecule type" value="Genomic_DNA"/>
</dbReference>
<proteinExistence type="predicted"/>
<dbReference type="RefSeq" id="WP_055039135.1">
    <property type="nucleotide sequence ID" value="NZ_CABJFX010000001.1"/>
</dbReference>
<dbReference type="PANTHER" id="PTHR22617:SF23">
    <property type="entry name" value="CHEMOTAXIS PROTEIN CHEW"/>
    <property type="match status" value="1"/>
</dbReference>
<name>A0A0M6WEH2_9FIRM</name>
<dbReference type="InterPro" id="IPR036061">
    <property type="entry name" value="CheW-like_dom_sf"/>
</dbReference>
<dbReference type="InterPro" id="IPR002545">
    <property type="entry name" value="CheW-lke_dom"/>
</dbReference>
<dbReference type="InterPro" id="IPR039315">
    <property type="entry name" value="CheW"/>
</dbReference>
<dbReference type="Proteomes" id="UP000283492">
    <property type="component" value="Unassembled WGS sequence"/>
</dbReference>
<evidence type="ECO:0000313" key="4">
    <source>
        <dbReference type="Proteomes" id="UP000049828"/>
    </source>
</evidence>
<dbReference type="GO" id="GO:0007165">
    <property type="term" value="P:signal transduction"/>
    <property type="evidence" value="ECO:0007669"/>
    <property type="project" value="InterPro"/>
</dbReference>
<evidence type="ECO:0000259" key="1">
    <source>
        <dbReference type="PROSITE" id="PS50851"/>
    </source>
</evidence>
<dbReference type="Gene3D" id="2.40.50.180">
    <property type="entry name" value="CheA-289, Domain 4"/>
    <property type="match status" value="1"/>
</dbReference>
<keyword evidence="4" id="KW-1185">Reference proteome</keyword>
<reference evidence="2" key="1">
    <citation type="submission" date="2015-05" db="EMBL/GenBank/DDBJ databases">
        <authorList>
            <person name="Wang D.B."/>
            <person name="Wang M."/>
        </authorList>
    </citation>
    <scope>NUCLEOTIDE SEQUENCE [LARGE SCALE GENOMIC DNA]</scope>
    <source>
        <strain evidence="2">L1-83</strain>
    </source>
</reference>
<dbReference type="STRING" id="360807.ERS852392_00532"/>
<evidence type="ECO:0000313" key="2">
    <source>
        <dbReference type="EMBL" id="CRL33282.1"/>
    </source>
</evidence>
<dbReference type="GO" id="GO:0005829">
    <property type="term" value="C:cytosol"/>
    <property type="evidence" value="ECO:0007669"/>
    <property type="project" value="TreeGrafter"/>
</dbReference>
<sequence>MEKNIDIAENDAKQYIVVKIGSEQYGIDISYIDNIVRMQKITRVPKIQTYFKGVINLRGEIVPVMSVRKKMNLDDDVITNASRIIILKLEEKGTIGIIVDEVKEVVTLCTDEIDKTSGSKDGKAMFINGVGKHGDELISLFEISAIVEEKENA</sequence>
<dbReference type="GO" id="GO:0006935">
    <property type="term" value="P:chemotaxis"/>
    <property type="evidence" value="ECO:0007669"/>
    <property type="project" value="InterPro"/>
</dbReference>
<dbReference type="SUPFAM" id="SSF50341">
    <property type="entry name" value="CheW-like"/>
    <property type="match status" value="1"/>
</dbReference>
<dbReference type="SMART" id="SM00260">
    <property type="entry name" value="CheW"/>
    <property type="match status" value="1"/>
</dbReference>
<dbReference type="PROSITE" id="PS50851">
    <property type="entry name" value="CHEW"/>
    <property type="match status" value="1"/>
</dbReference>